<evidence type="ECO:0000313" key="1">
    <source>
        <dbReference type="EMBL" id="KAK7259818.1"/>
    </source>
</evidence>
<dbReference type="EMBL" id="JAYWIO010000005">
    <property type="protein sequence ID" value="KAK7259818.1"/>
    <property type="molecule type" value="Genomic_DNA"/>
</dbReference>
<accession>A0AAN9ETT0</accession>
<reference evidence="1 2" key="1">
    <citation type="submission" date="2024-01" db="EMBL/GenBank/DDBJ databases">
        <title>The genomes of 5 underutilized Papilionoideae crops provide insights into root nodulation and disease resistanc.</title>
        <authorList>
            <person name="Yuan L."/>
        </authorList>
    </citation>
    <scope>NUCLEOTIDE SEQUENCE [LARGE SCALE GENOMIC DNA]</scope>
    <source>
        <strain evidence="1">ZHUSHIDOU_FW_LH</strain>
        <tissue evidence="1">Leaf</tissue>
    </source>
</reference>
<proteinExistence type="predicted"/>
<organism evidence="1 2">
    <name type="scientific">Crotalaria pallida</name>
    <name type="common">Smooth rattlebox</name>
    <name type="synonym">Crotalaria striata</name>
    <dbReference type="NCBI Taxonomy" id="3830"/>
    <lineage>
        <taxon>Eukaryota</taxon>
        <taxon>Viridiplantae</taxon>
        <taxon>Streptophyta</taxon>
        <taxon>Embryophyta</taxon>
        <taxon>Tracheophyta</taxon>
        <taxon>Spermatophyta</taxon>
        <taxon>Magnoliopsida</taxon>
        <taxon>eudicotyledons</taxon>
        <taxon>Gunneridae</taxon>
        <taxon>Pentapetalae</taxon>
        <taxon>rosids</taxon>
        <taxon>fabids</taxon>
        <taxon>Fabales</taxon>
        <taxon>Fabaceae</taxon>
        <taxon>Papilionoideae</taxon>
        <taxon>50 kb inversion clade</taxon>
        <taxon>genistoids sensu lato</taxon>
        <taxon>core genistoids</taxon>
        <taxon>Crotalarieae</taxon>
        <taxon>Crotalaria</taxon>
    </lineage>
</organism>
<dbReference type="AlphaFoldDB" id="A0AAN9ETT0"/>
<evidence type="ECO:0000313" key="2">
    <source>
        <dbReference type="Proteomes" id="UP001372338"/>
    </source>
</evidence>
<dbReference type="Pfam" id="PF05811">
    <property type="entry name" value="DUF842"/>
    <property type="match status" value="1"/>
</dbReference>
<name>A0AAN9ETT0_CROPI</name>
<keyword evidence="2" id="KW-1185">Reference proteome</keyword>
<comment type="caution">
    <text evidence="1">The sequence shown here is derived from an EMBL/GenBank/DDBJ whole genome shotgun (WGS) entry which is preliminary data.</text>
</comment>
<protein>
    <submittedName>
        <fullName evidence="1">Uncharacterized protein</fullName>
    </submittedName>
</protein>
<gene>
    <name evidence="1" type="ORF">RIF29_25433</name>
</gene>
<dbReference type="InterPro" id="IPR008560">
    <property type="entry name" value="DUF842_euk"/>
</dbReference>
<dbReference type="Proteomes" id="UP001372338">
    <property type="component" value="Unassembled WGS sequence"/>
</dbReference>
<sequence>MDHFAVTEEQIASLRLRQKLDEVNEAAQTHLAPIQDHVNFTLQCKILHDMAFILLLEISNCVENCSVPLSRVQQTFESEMAQFQISR</sequence>